<dbReference type="InterPro" id="IPR011008">
    <property type="entry name" value="Dimeric_a/b-barrel"/>
</dbReference>
<evidence type="ECO:0008006" key="3">
    <source>
        <dbReference type="Google" id="ProtNLM"/>
    </source>
</evidence>
<feature type="region of interest" description="Disordered" evidence="1">
    <location>
        <begin position="72"/>
        <end position="94"/>
    </location>
</feature>
<gene>
    <name evidence="2" type="ORF">AVDCRST_MAG43-847</name>
</gene>
<dbReference type="EMBL" id="CADCWI010000040">
    <property type="protein sequence ID" value="CAA9548066.1"/>
    <property type="molecule type" value="Genomic_DNA"/>
</dbReference>
<dbReference type="SUPFAM" id="SSF54909">
    <property type="entry name" value="Dimeric alpha+beta barrel"/>
    <property type="match status" value="1"/>
</dbReference>
<sequence length="94" mass="10342">MPYLHVRQKTGNYDAWKQVFDKSGDARIDAGSKGGEVFQSATNPNEVVVLLEWDEVDLAQTFAQSKEFQQMLQGGGGKGQPDVLVLNETDDPVT</sequence>
<organism evidence="2">
    <name type="scientific">uncultured Thermomicrobiales bacterium</name>
    <dbReference type="NCBI Taxonomy" id="1645740"/>
    <lineage>
        <taxon>Bacteria</taxon>
        <taxon>Pseudomonadati</taxon>
        <taxon>Thermomicrobiota</taxon>
        <taxon>Thermomicrobia</taxon>
        <taxon>Thermomicrobiales</taxon>
        <taxon>environmental samples</taxon>
    </lineage>
</organism>
<evidence type="ECO:0000256" key="1">
    <source>
        <dbReference type="SAM" id="MobiDB-lite"/>
    </source>
</evidence>
<protein>
    <recommendedName>
        <fullName evidence="3">ABM domain-containing protein</fullName>
    </recommendedName>
</protein>
<name>A0A6J4UE59_9BACT</name>
<accession>A0A6J4UE59</accession>
<dbReference type="AlphaFoldDB" id="A0A6J4UE59"/>
<proteinExistence type="predicted"/>
<dbReference type="Gene3D" id="3.30.70.100">
    <property type="match status" value="1"/>
</dbReference>
<reference evidence="2" key="1">
    <citation type="submission" date="2020-02" db="EMBL/GenBank/DDBJ databases">
        <authorList>
            <person name="Meier V. D."/>
        </authorList>
    </citation>
    <scope>NUCLEOTIDE SEQUENCE</scope>
    <source>
        <strain evidence="2">AVDCRST_MAG43</strain>
    </source>
</reference>
<evidence type="ECO:0000313" key="2">
    <source>
        <dbReference type="EMBL" id="CAA9548066.1"/>
    </source>
</evidence>